<name>A0AAW2VER2_9LAMI</name>
<accession>A0AAW2VER2</accession>
<dbReference type="SUPFAM" id="SSF56219">
    <property type="entry name" value="DNase I-like"/>
    <property type="match status" value="1"/>
</dbReference>
<dbReference type="InterPro" id="IPR036691">
    <property type="entry name" value="Endo/exonu/phosph_ase_sf"/>
</dbReference>
<organism evidence="1">
    <name type="scientific">Sesamum latifolium</name>
    <dbReference type="NCBI Taxonomy" id="2727402"/>
    <lineage>
        <taxon>Eukaryota</taxon>
        <taxon>Viridiplantae</taxon>
        <taxon>Streptophyta</taxon>
        <taxon>Embryophyta</taxon>
        <taxon>Tracheophyta</taxon>
        <taxon>Spermatophyta</taxon>
        <taxon>Magnoliopsida</taxon>
        <taxon>eudicotyledons</taxon>
        <taxon>Gunneridae</taxon>
        <taxon>Pentapetalae</taxon>
        <taxon>asterids</taxon>
        <taxon>lamiids</taxon>
        <taxon>Lamiales</taxon>
        <taxon>Pedaliaceae</taxon>
        <taxon>Sesamum</taxon>
    </lineage>
</organism>
<dbReference type="Gene3D" id="3.60.10.10">
    <property type="entry name" value="Endonuclease/exonuclease/phosphatase"/>
    <property type="match status" value="1"/>
</dbReference>
<comment type="caution">
    <text evidence="1">The sequence shown here is derived from an EMBL/GenBank/DDBJ whole genome shotgun (WGS) entry which is preliminary data.</text>
</comment>
<reference evidence="1" key="1">
    <citation type="submission" date="2020-06" db="EMBL/GenBank/DDBJ databases">
        <authorList>
            <person name="Li T."/>
            <person name="Hu X."/>
            <person name="Zhang T."/>
            <person name="Song X."/>
            <person name="Zhang H."/>
            <person name="Dai N."/>
            <person name="Sheng W."/>
            <person name="Hou X."/>
            <person name="Wei L."/>
        </authorList>
    </citation>
    <scope>NUCLEOTIDE SEQUENCE</scope>
    <source>
        <strain evidence="1">KEN1</strain>
        <tissue evidence="1">Leaf</tissue>
    </source>
</reference>
<dbReference type="PANTHER" id="PTHR33710:SF77">
    <property type="entry name" value="DNASE I-LIKE SUPERFAMILY PROTEIN"/>
    <property type="match status" value="1"/>
</dbReference>
<protein>
    <submittedName>
        <fullName evidence="1">Uncharacterized protein</fullName>
    </submittedName>
</protein>
<gene>
    <name evidence="1" type="ORF">Slati_2950900</name>
</gene>
<evidence type="ECO:0000313" key="1">
    <source>
        <dbReference type="EMBL" id="KAL0427761.1"/>
    </source>
</evidence>
<dbReference type="AlphaFoldDB" id="A0AAW2VER2"/>
<proteinExistence type="predicted"/>
<sequence length="187" mass="21367">MEDFSVCLRNTGLLHVPMQGDTYTWHNCSDGARSLWKRLDRMLANEQCLSAWPNTMCLSSTPRTSDHSPLVIRGYSPPISGRLFRFDNYLAKQPGFLHLVTRVLQQHIVGTPMYAITQKLKALKPVFRAQRKVKGDLAENVKLAKDFLNIVQRLLSLDKHNSLPLIERMARALLMKASKIHLSMLQQ</sequence>
<dbReference type="EMBL" id="JACGWN010000010">
    <property type="protein sequence ID" value="KAL0427761.1"/>
    <property type="molecule type" value="Genomic_DNA"/>
</dbReference>
<dbReference type="PANTHER" id="PTHR33710">
    <property type="entry name" value="BNAC02G09200D PROTEIN"/>
    <property type="match status" value="1"/>
</dbReference>
<reference evidence="1" key="2">
    <citation type="journal article" date="2024" name="Plant">
        <title>Genomic evolution and insights into agronomic trait innovations of Sesamum species.</title>
        <authorList>
            <person name="Miao H."/>
            <person name="Wang L."/>
            <person name="Qu L."/>
            <person name="Liu H."/>
            <person name="Sun Y."/>
            <person name="Le M."/>
            <person name="Wang Q."/>
            <person name="Wei S."/>
            <person name="Zheng Y."/>
            <person name="Lin W."/>
            <person name="Duan Y."/>
            <person name="Cao H."/>
            <person name="Xiong S."/>
            <person name="Wang X."/>
            <person name="Wei L."/>
            <person name="Li C."/>
            <person name="Ma Q."/>
            <person name="Ju M."/>
            <person name="Zhao R."/>
            <person name="Li G."/>
            <person name="Mu C."/>
            <person name="Tian Q."/>
            <person name="Mei H."/>
            <person name="Zhang T."/>
            <person name="Gao T."/>
            <person name="Zhang H."/>
        </authorList>
    </citation>
    <scope>NUCLEOTIDE SEQUENCE</scope>
    <source>
        <strain evidence="1">KEN1</strain>
    </source>
</reference>